<comment type="caution">
    <text evidence="1">The sequence shown here is derived from an EMBL/GenBank/DDBJ whole genome shotgun (WGS) entry which is preliminary data.</text>
</comment>
<dbReference type="PANTHER" id="PTHR43861">
    <property type="entry name" value="TRANS-ACONITATE 2-METHYLTRANSFERASE-RELATED"/>
    <property type="match status" value="1"/>
</dbReference>
<dbReference type="AlphaFoldDB" id="A0A0F9TW16"/>
<accession>A0A0F9TW16</accession>
<name>A0A0F9TW16_9ZZZZ</name>
<dbReference type="Gene3D" id="3.40.50.150">
    <property type="entry name" value="Vaccinia Virus protein VP39"/>
    <property type="match status" value="1"/>
</dbReference>
<sequence length="289" mass="32194">MTVQSPACVICGKETEFEYRTFTHDMYKCLRCRTAFVHPMPSIDELAPYYARFHGLSELGGRCELCKSRAEADFPFKVKMVHNVLGNGCKRLLDFGCGKGFFLKECVDAGLEAEGIDISQAGIDYARDVLGVKATCGDSLKVLQGGKPYDAVTFWATIEHLTDPMSVLREIHEVLIPGGFLFLDTGIGDDWLDRLLPGRVQWYSPPRHLFVFSRQGIQTALEAAGFELVSLDPCFERTRLRRIARKLRNGVVATSLRAVTSLGRLNPHAMAYLVFPMGNAMNVVARKPP</sequence>
<protein>
    <recommendedName>
        <fullName evidence="2">Methyltransferase type 11 domain-containing protein</fullName>
    </recommendedName>
</protein>
<dbReference type="PANTHER" id="PTHR43861:SF6">
    <property type="entry name" value="METHYLTRANSFERASE TYPE 11"/>
    <property type="match status" value="1"/>
</dbReference>
<dbReference type="Pfam" id="PF13489">
    <property type="entry name" value="Methyltransf_23"/>
    <property type="match status" value="1"/>
</dbReference>
<dbReference type="CDD" id="cd02440">
    <property type="entry name" value="AdoMet_MTases"/>
    <property type="match status" value="1"/>
</dbReference>
<proteinExistence type="predicted"/>
<reference evidence="1" key="1">
    <citation type="journal article" date="2015" name="Nature">
        <title>Complex archaea that bridge the gap between prokaryotes and eukaryotes.</title>
        <authorList>
            <person name="Spang A."/>
            <person name="Saw J.H."/>
            <person name="Jorgensen S.L."/>
            <person name="Zaremba-Niedzwiedzka K."/>
            <person name="Martijn J."/>
            <person name="Lind A.E."/>
            <person name="van Eijk R."/>
            <person name="Schleper C."/>
            <person name="Guy L."/>
            <person name="Ettema T.J."/>
        </authorList>
    </citation>
    <scope>NUCLEOTIDE SEQUENCE</scope>
</reference>
<evidence type="ECO:0000313" key="1">
    <source>
        <dbReference type="EMBL" id="KKN83519.1"/>
    </source>
</evidence>
<dbReference type="InterPro" id="IPR029063">
    <property type="entry name" value="SAM-dependent_MTases_sf"/>
</dbReference>
<dbReference type="EMBL" id="LAZR01000183">
    <property type="protein sequence ID" value="KKN83519.1"/>
    <property type="molecule type" value="Genomic_DNA"/>
</dbReference>
<organism evidence="1">
    <name type="scientific">marine sediment metagenome</name>
    <dbReference type="NCBI Taxonomy" id="412755"/>
    <lineage>
        <taxon>unclassified sequences</taxon>
        <taxon>metagenomes</taxon>
        <taxon>ecological metagenomes</taxon>
    </lineage>
</organism>
<dbReference type="SUPFAM" id="SSF53335">
    <property type="entry name" value="S-adenosyl-L-methionine-dependent methyltransferases"/>
    <property type="match status" value="1"/>
</dbReference>
<evidence type="ECO:0008006" key="2">
    <source>
        <dbReference type="Google" id="ProtNLM"/>
    </source>
</evidence>
<gene>
    <name evidence="1" type="ORF">LCGC14_0297570</name>
</gene>